<keyword evidence="3" id="KW-1185">Reference proteome</keyword>
<gene>
    <name evidence="2" type="ORF">INT48_009512</name>
</gene>
<comment type="caution">
    <text evidence="2">The sequence shown here is derived from an EMBL/GenBank/DDBJ whole genome shotgun (WGS) entry which is preliminary data.</text>
</comment>
<proteinExistence type="predicted"/>
<dbReference type="EMBL" id="JAEPRE010000006">
    <property type="protein sequence ID" value="KAG2237384.1"/>
    <property type="molecule type" value="Genomic_DNA"/>
</dbReference>
<sequence>MSESLDMSTASVISDPSPSLQSSEYSDSPPSLPKSIIETSFSESQTFPIQPRLPIVIDEPIDKPPSRRAFFKGHAKYFAKTSLQFIFKDNNLPLLINLVYHLIAARSLLLKPWKTVDRYISIPSISPSSSLPLRYQIEQTASVAVDSFKALGVLHFALGVLSAIALKERRQSSERSALLVLTLSSIGQTWTHFNAYWKSTGSRYTYKALQEVGGSNLFITMISAIALSKTVRRTGRLI</sequence>
<feature type="compositionally biased region" description="Polar residues" evidence="1">
    <location>
        <begin position="1"/>
        <end position="29"/>
    </location>
</feature>
<dbReference type="OrthoDB" id="2277186at2759"/>
<organism evidence="2 3">
    <name type="scientific">Thamnidium elegans</name>
    <dbReference type="NCBI Taxonomy" id="101142"/>
    <lineage>
        <taxon>Eukaryota</taxon>
        <taxon>Fungi</taxon>
        <taxon>Fungi incertae sedis</taxon>
        <taxon>Mucoromycota</taxon>
        <taxon>Mucoromycotina</taxon>
        <taxon>Mucoromycetes</taxon>
        <taxon>Mucorales</taxon>
        <taxon>Mucorineae</taxon>
        <taxon>Mucoraceae</taxon>
        <taxon>Thamnidium</taxon>
    </lineage>
</organism>
<evidence type="ECO:0000313" key="3">
    <source>
        <dbReference type="Proteomes" id="UP000613177"/>
    </source>
</evidence>
<dbReference type="Proteomes" id="UP000613177">
    <property type="component" value="Unassembled WGS sequence"/>
</dbReference>
<feature type="region of interest" description="Disordered" evidence="1">
    <location>
        <begin position="1"/>
        <end position="35"/>
    </location>
</feature>
<dbReference type="AlphaFoldDB" id="A0A8H7W3N7"/>
<evidence type="ECO:0000256" key="1">
    <source>
        <dbReference type="SAM" id="MobiDB-lite"/>
    </source>
</evidence>
<name>A0A8H7W3N7_9FUNG</name>
<reference evidence="2" key="1">
    <citation type="submission" date="2021-01" db="EMBL/GenBank/DDBJ databases">
        <title>Metabolic potential, ecology and presence of endohyphal bacteria is reflected in genomic diversity of Mucoromycotina.</title>
        <authorList>
            <person name="Muszewska A."/>
            <person name="Okrasinska A."/>
            <person name="Steczkiewicz K."/>
            <person name="Drgas O."/>
            <person name="Orlowska M."/>
            <person name="Perlinska-Lenart U."/>
            <person name="Aleksandrzak-Piekarczyk T."/>
            <person name="Szatraj K."/>
            <person name="Zielenkiewicz U."/>
            <person name="Pilsyk S."/>
            <person name="Malc E."/>
            <person name="Mieczkowski P."/>
            <person name="Kruszewska J.S."/>
            <person name="Biernat P."/>
            <person name="Pawlowska J."/>
        </authorList>
    </citation>
    <scope>NUCLEOTIDE SEQUENCE</scope>
    <source>
        <strain evidence="2">WA0000018081</strain>
    </source>
</reference>
<protein>
    <submittedName>
        <fullName evidence="2">Uncharacterized protein</fullName>
    </submittedName>
</protein>
<evidence type="ECO:0000313" key="2">
    <source>
        <dbReference type="EMBL" id="KAG2237384.1"/>
    </source>
</evidence>
<accession>A0A8H7W3N7</accession>